<evidence type="ECO:0000313" key="3">
    <source>
        <dbReference type="Proteomes" id="UP000014155"/>
    </source>
</evidence>
<dbReference type="STRING" id="1195236.CTER_4050"/>
<dbReference type="PANTHER" id="PTHR43649:SF12">
    <property type="entry name" value="DIACETYLCHITOBIOSE BINDING PROTEIN DASA"/>
    <property type="match status" value="1"/>
</dbReference>
<gene>
    <name evidence="2" type="ORF">CTER_4050</name>
</gene>
<keyword evidence="3" id="KW-1185">Reference proteome</keyword>
<dbReference type="Gene3D" id="3.40.190.10">
    <property type="entry name" value="Periplasmic binding protein-like II"/>
    <property type="match status" value="2"/>
</dbReference>
<dbReference type="AlphaFoldDB" id="S0FP34"/>
<dbReference type="InterPro" id="IPR050490">
    <property type="entry name" value="Bact_solute-bd_prot1"/>
</dbReference>
<feature type="chain" id="PRO_5004486785" evidence="1">
    <location>
        <begin position="28"/>
        <end position="557"/>
    </location>
</feature>
<evidence type="ECO:0000256" key="1">
    <source>
        <dbReference type="SAM" id="SignalP"/>
    </source>
</evidence>
<dbReference type="PROSITE" id="PS51257">
    <property type="entry name" value="PROKAR_LIPOPROTEIN"/>
    <property type="match status" value="1"/>
</dbReference>
<name>S0FP34_RUMCE</name>
<reference evidence="2 3" key="1">
    <citation type="journal article" date="2013" name="Genome Announc.">
        <title>Draft Genome Sequence of the Cellulolytic, Mesophilic, Anaerobic Bacterium Clostridium termitidis Strain CT1112 (DSM 5398).</title>
        <authorList>
            <person name="Lal S."/>
            <person name="Ramachandran U."/>
            <person name="Zhang X."/>
            <person name="Munir R."/>
            <person name="Sparling R."/>
            <person name="Levin D.B."/>
        </authorList>
    </citation>
    <scope>NUCLEOTIDE SEQUENCE [LARGE SCALE GENOMIC DNA]</scope>
    <source>
        <strain evidence="2 3">CT1112</strain>
    </source>
</reference>
<evidence type="ECO:0000313" key="2">
    <source>
        <dbReference type="EMBL" id="EMS70228.1"/>
    </source>
</evidence>
<dbReference type="SUPFAM" id="SSF53850">
    <property type="entry name" value="Periplasmic binding protein-like II"/>
    <property type="match status" value="1"/>
</dbReference>
<accession>S0FP34</accession>
<comment type="caution">
    <text evidence="2">The sequence shown here is derived from an EMBL/GenBank/DDBJ whole genome shotgun (WGS) entry which is preliminary data.</text>
</comment>
<keyword evidence="1" id="KW-0732">Signal</keyword>
<organism evidence="2 3">
    <name type="scientific">Ruminiclostridium cellobioparum subsp. termitidis CT1112</name>
    <dbReference type="NCBI Taxonomy" id="1195236"/>
    <lineage>
        <taxon>Bacteria</taxon>
        <taxon>Bacillati</taxon>
        <taxon>Bacillota</taxon>
        <taxon>Clostridia</taxon>
        <taxon>Eubacteriales</taxon>
        <taxon>Oscillospiraceae</taxon>
        <taxon>Ruminiclostridium</taxon>
    </lineage>
</organism>
<protein>
    <submittedName>
        <fullName evidence="2">ABC-type sugar transport system, periplasmic component</fullName>
    </submittedName>
</protein>
<keyword evidence="2" id="KW-0762">Sugar transport</keyword>
<dbReference type="PATRIC" id="fig|1195236.3.peg.4264"/>
<dbReference type="PANTHER" id="PTHR43649">
    <property type="entry name" value="ARABINOSE-BINDING PROTEIN-RELATED"/>
    <property type="match status" value="1"/>
</dbReference>
<dbReference type="eggNOG" id="COG1653">
    <property type="taxonomic scope" value="Bacteria"/>
</dbReference>
<keyword evidence="2" id="KW-0813">Transport</keyword>
<feature type="signal peptide" evidence="1">
    <location>
        <begin position="1"/>
        <end position="27"/>
    </location>
</feature>
<proteinExistence type="predicted"/>
<sequence length="557" mass="63964">MKKIISTVMSFALIASLAAGCGSNENAGNTNGQTPSSAAASTSANQKVNEYGWAVPEKTLEITAYQADKSNPDTVAKNTELINQYLLEKFNVKINKTQLDIDPNEKLNLMLASNDYPDVIIAMNDDNLSKWKSQGKIQELTPYVDEVGSDIKTALGDTYKRYLDENGKLYGIPRGWGLLPLPDRSAHIRWDWYNEMGSPKIETPDDYYTVLKKMLEQHSRNSKGEKAYAISWNENCNIETLAAIWGLKDGYKEAADHNLTHWLNTPEGLEFTKYFNRFYREGMLDPDAFINKFDDWKTKFSNERIMGHIGNWWESWNAGHEIWQKSDPNWKEDQRYVQIKIKAPQAENAYLAPKDTFGWNYTVITDKCKDAVEIMKFINFTMTPIGTRLVSWGVPNTADSNWKYDGDGKWSFDETAKQSLLSGNYDYTKHDLLGGSQFWFGVQQSPLPDDNTSVCWYDQNFNQDSKWKKMFNDNLKGTIWDSTARRITFTPENPLTPVKQQIEDSIKTGWAKAVLSKTEEDCTANFNELRDKMNKAGLHDIEKFRTEEYKKNLEAWK</sequence>
<dbReference type="RefSeq" id="WP_004628801.1">
    <property type="nucleotide sequence ID" value="NZ_AORV01000058.1"/>
</dbReference>
<dbReference type="EMBL" id="AORV01000058">
    <property type="protein sequence ID" value="EMS70228.1"/>
    <property type="molecule type" value="Genomic_DNA"/>
</dbReference>
<dbReference type="Proteomes" id="UP000014155">
    <property type="component" value="Unassembled WGS sequence"/>
</dbReference>